<gene>
    <name evidence="1" type="ORF">H4R21_001150</name>
</gene>
<dbReference type="EMBL" id="JANBUN010000216">
    <property type="protein sequence ID" value="KAJ2805728.1"/>
    <property type="molecule type" value="Genomic_DNA"/>
</dbReference>
<evidence type="ECO:0000313" key="2">
    <source>
        <dbReference type="Proteomes" id="UP001140087"/>
    </source>
</evidence>
<accession>A0ACC1LC68</accession>
<comment type="caution">
    <text evidence="1">The sequence shown here is derived from an EMBL/GenBank/DDBJ whole genome shotgun (WGS) entry which is preliminary data.</text>
</comment>
<proteinExistence type="predicted"/>
<evidence type="ECO:0000313" key="1">
    <source>
        <dbReference type="EMBL" id="KAJ2805728.1"/>
    </source>
</evidence>
<dbReference type="Proteomes" id="UP001140087">
    <property type="component" value="Unassembled WGS sequence"/>
</dbReference>
<organism evidence="1 2">
    <name type="scientific">Coemansia helicoidea</name>
    <dbReference type="NCBI Taxonomy" id="1286919"/>
    <lineage>
        <taxon>Eukaryota</taxon>
        <taxon>Fungi</taxon>
        <taxon>Fungi incertae sedis</taxon>
        <taxon>Zoopagomycota</taxon>
        <taxon>Kickxellomycotina</taxon>
        <taxon>Kickxellomycetes</taxon>
        <taxon>Kickxellales</taxon>
        <taxon>Kickxellaceae</taxon>
        <taxon>Coemansia</taxon>
    </lineage>
</organism>
<name>A0ACC1LC68_9FUNG</name>
<protein>
    <submittedName>
        <fullName evidence="1">Uncharacterized protein</fullName>
    </submittedName>
</protein>
<reference evidence="1" key="1">
    <citation type="submission" date="2022-07" db="EMBL/GenBank/DDBJ databases">
        <title>Phylogenomic reconstructions and comparative analyses of Kickxellomycotina fungi.</title>
        <authorList>
            <person name="Reynolds N.K."/>
            <person name="Stajich J.E."/>
            <person name="Barry K."/>
            <person name="Grigoriev I.V."/>
            <person name="Crous P."/>
            <person name="Smith M.E."/>
        </authorList>
    </citation>
    <scope>NUCLEOTIDE SEQUENCE</scope>
    <source>
        <strain evidence="1">BCRC 34780</strain>
    </source>
</reference>
<sequence length="624" mass="64807">MRLPFSLHRSTKSTDGFVQLSGAGGGGDAPTGGGASAAASAGSSGGGRDRGSSVGSSASSLSVAPIRQARAPRPTSASFGSGPVPFAEMHQAQIEEELDTIMDSMGLLGDQRLAMKDLPAERKLQLIQTHKASRGSVRPDATPLSEHLKILGRAGTQSLPLARLEKLRVDVSYQTIDQIAAFLDGGGLRLLLGHLVQLNERRAPTRRADELKKELEILRCVLGIAKVPAGAKAMADGSTSICHVLDSLSTQWMPCSVVCLRIASVLIHHDDPPCAAAAMAALFRAEASVAKRRPAFADWMDTIDAAIAGFDAGDPQTRADIVDFMTSSLALVNSVVDALAASMAKRVKFYERLAAHDMLAKLAGLRAWHVSVLDSHLNRWDEVLRRDYNIARTQRPDAASDGHARSIAQLQSFVAHYEEAKAATAAAAAAAAARNSDDDDDAGYLQMNLSTYASPRSDSAAHVCAGVQATASAPATPAAGPHSRATSPEASLGPSSNPFFPAGGLPAASPTEPAVAAVVEAAGEPPTPPAPTWGASNVAAETGSLRSLRSPKARTVQIPADKLPADKPPAEPLANIKSAHLLLQKSLADTACLAAAAGSEACRDLEAIVQLAHRLMSALSQGAA</sequence>
<keyword evidence="2" id="KW-1185">Reference proteome</keyword>